<dbReference type="InterPro" id="IPR017441">
    <property type="entry name" value="Protein_kinase_ATP_BS"/>
</dbReference>
<dbReference type="InterPro" id="IPR051681">
    <property type="entry name" value="Ser/Thr_Kinases-Pseudokinases"/>
</dbReference>
<dbReference type="GO" id="GO:0004252">
    <property type="term" value="F:serine-type endopeptidase activity"/>
    <property type="evidence" value="ECO:0007669"/>
    <property type="project" value="InterPro"/>
</dbReference>
<dbReference type="PROSITE" id="PS50011">
    <property type="entry name" value="PROTEIN_KINASE_DOM"/>
    <property type="match status" value="1"/>
</dbReference>
<dbReference type="GO" id="GO:0005524">
    <property type="term" value="F:ATP binding"/>
    <property type="evidence" value="ECO:0007669"/>
    <property type="project" value="UniProtKB-UniRule"/>
</dbReference>
<dbReference type="PROSITE" id="PS00108">
    <property type="entry name" value="PROTEIN_KINASE_ST"/>
    <property type="match status" value="1"/>
</dbReference>
<evidence type="ECO:0000256" key="2">
    <source>
        <dbReference type="ARBA" id="ARBA00022679"/>
    </source>
</evidence>
<dbReference type="Gene3D" id="3.30.200.20">
    <property type="entry name" value="Phosphorylase Kinase, domain 1"/>
    <property type="match status" value="1"/>
</dbReference>
<dbReference type="InterPro" id="IPR009003">
    <property type="entry name" value="Peptidase_S1_PA"/>
</dbReference>
<dbReference type="AlphaFoldDB" id="A0A8S1J2Y4"/>
<keyword evidence="4" id="KW-0418">Kinase</keyword>
<dbReference type="PROSITE" id="PS00107">
    <property type="entry name" value="PROTEIN_KINASE_ATP"/>
    <property type="match status" value="1"/>
</dbReference>
<dbReference type="GO" id="GO:0006508">
    <property type="term" value="P:proteolysis"/>
    <property type="evidence" value="ECO:0007669"/>
    <property type="project" value="InterPro"/>
</dbReference>
<keyword evidence="3 6" id="KW-0547">Nucleotide-binding</keyword>
<name>A0A8S1J2Y4_9CHLO</name>
<evidence type="ECO:0000256" key="1">
    <source>
        <dbReference type="ARBA" id="ARBA00022527"/>
    </source>
</evidence>
<gene>
    <name evidence="9" type="ORF">OSTQU699_LOCUS5847</name>
</gene>
<evidence type="ECO:0000259" key="7">
    <source>
        <dbReference type="PROSITE" id="PS50011"/>
    </source>
</evidence>
<reference evidence="9" key="1">
    <citation type="submission" date="2020-12" db="EMBL/GenBank/DDBJ databases">
        <authorList>
            <person name="Iha C."/>
        </authorList>
    </citation>
    <scope>NUCLEOTIDE SEQUENCE</scope>
</reference>
<evidence type="ECO:0000256" key="6">
    <source>
        <dbReference type="PROSITE-ProRule" id="PRU10141"/>
    </source>
</evidence>
<dbReference type="InterPro" id="IPR001245">
    <property type="entry name" value="Ser-Thr/Tyr_kinase_cat_dom"/>
</dbReference>
<dbReference type="SUPFAM" id="SSF56112">
    <property type="entry name" value="Protein kinase-like (PK-like)"/>
    <property type="match status" value="1"/>
</dbReference>
<dbReference type="SUPFAM" id="SSF50494">
    <property type="entry name" value="Trypsin-like serine proteases"/>
    <property type="match status" value="1"/>
</dbReference>
<dbReference type="PANTHER" id="PTHR44329">
    <property type="entry name" value="SERINE/THREONINE-PROTEIN KINASE TNNI3K-RELATED"/>
    <property type="match status" value="1"/>
</dbReference>
<dbReference type="Pfam" id="PF00089">
    <property type="entry name" value="Trypsin"/>
    <property type="match status" value="1"/>
</dbReference>
<dbReference type="InterPro" id="IPR008271">
    <property type="entry name" value="Ser/Thr_kinase_AS"/>
</dbReference>
<sequence>MQAHRCRETCSWPWGRIAQIAVVVSTMALSFGLQTERPTDVSFVEESPGALQPLEGDHNATGCGLIDFDHRRFTWDEIELKKAGWIVAPEAAVRFNYFVSIRDNSFNHECSGIVIKGAWVLTAAHCIEAVGPNPLVMFLSPEGTIATSWHPGAQAMRVEDAEIHPKWTGNVEDGWDAAMLRLPQRVNITGPALAAPKSHVYCSMRVFVLGLYDEGGLYDRGGHLQMAEMTIVEDHLCPGLNGLAPDMLCAFSYSTQLEEGHAGGPGLILHTPNGPNNLGYVDKGTPGLDLLVGIMSHGNESHDYNRGTGMARTKDIWPWIFSIVHPESTHEPPKEVEPVPAIESAQETEETKGFAEVPAILMAMIAAFTLWWLRRPSVNELKYNQAMMRFLEEQLKKAKKVRNLADQPGDRLERYDSAIEKGERLLAKHQRFELAKFYKINDARHAVEGICVELLDYLEDRGLQDHVHLQQKIPEDVVNADKHHLYMLLAYVLEGKQLSLELERDWQAVKDDHESTLKGLQIICDDDIQREEKIGAGSGGNVYKSKWQGVPVAVKDVVPANNEVCLEKFASFFREASTQASLTFKHVTQLYGITKSGKMVMQLACCDLTTFRHRVALTWPVKRRALYQAALGLRHLHMQDPQLIHRDVKSSNFLVFGEDLETCTVKISDFGLTIEDTKTRSKTARGDGGSWLYIAPEFYDKKPLSLASDVFSLGVVMYEVVTGKRPYASAGGREMAVMAAKCSGEEPAEVQDGQCPQEMLELMRSCIACTAGERPSIGEVCEEFEKWMSDLEDSCASAQ</sequence>
<dbReference type="SMART" id="SM00020">
    <property type="entry name" value="Tryp_SPc"/>
    <property type="match status" value="1"/>
</dbReference>
<dbReference type="PROSITE" id="PS00134">
    <property type="entry name" value="TRYPSIN_HIS"/>
    <property type="match status" value="1"/>
</dbReference>
<dbReference type="GO" id="GO:0004674">
    <property type="term" value="F:protein serine/threonine kinase activity"/>
    <property type="evidence" value="ECO:0007669"/>
    <property type="project" value="UniProtKB-KW"/>
</dbReference>
<dbReference type="Pfam" id="PF07714">
    <property type="entry name" value="PK_Tyr_Ser-Thr"/>
    <property type="match status" value="1"/>
</dbReference>
<dbReference type="EMBL" id="CAJHUC010001278">
    <property type="protein sequence ID" value="CAD7700489.1"/>
    <property type="molecule type" value="Genomic_DNA"/>
</dbReference>
<evidence type="ECO:0000259" key="8">
    <source>
        <dbReference type="PROSITE" id="PS50240"/>
    </source>
</evidence>
<accession>A0A8S1J2Y4</accession>
<feature type="domain" description="Peptidase S1" evidence="8">
    <location>
        <begin position="86"/>
        <end position="325"/>
    </location>
</feature>
<evidence type="ECO:0000256" key="4">
    <source>
        <dbReference type="ARBA" id="ARBA00022777"/>
    </source>
</evidence>
<keyword evidence="5 6" id="KW-0067">ATP-binding</keyword>
<evidence type="ECO:0000256" key="3">
    <source>
        <dbReference type="ARBA" id="ARBA00022741"/>
    </source>
</evidence>
<dbReference type="Gene3D" id="2.40.10.10">
    <property type="entry name" value="Trypsin-like serine proteases"/>
    <property type="match status" value="1"/>
</dbReference>
<proteinExistence type="predicted"/>
<protein>
    <submittedName>
        <fullName evidence="9">Uncharacterized protein</fullName>
    </submittedName>
</protein>
<feature type="binding site" evidence="6">
    <location>
        <position position="555"/>
    </location>
    <ligand>
        <name>ATP</name>
        <dbReference type="ChEBI" id="CHEBI:30616"/>
    </ligand>
</feature>
<evidence type="ECO:0000313" key="9">
    <source>
        <dbReference type="EMBL" id="CAD7700489.1"/>
    </source>
</evidence>
<dbReference type="Gene3D" id="1.10.510.10">
    <property type="entry name" value="Transferase(Phosphotransferase) domain 1"/>
    <property type="match status" value="1"/>
</dbReference>
<dbReference type="PANTHER" id="PTHR44329:SF260">
    <property type="entry name" value="PROTEIN KINASE DOMAIN-CONTAINING PROTEIN"/>
    <property type="match status" value="1"/>
</dbReference>
<dbReference type="InterPro" id="IPR011009">
    <property type="entry name" value="Kinase-like_dom_sf"/>
</dbReference>
<keyword evidence="10" id="KW-1185">Reference proteome</keyword>
<organism evidence="9 10">
    <name type="scientific">Ostreobium quekettii</name>
    <dbReference type="NCBI Taxonomy" id="121088"/>
    <lineage>
        <taxon>Eukaryota</taxon>
        <taxon>Viridiplantae</taxon>
        <taxon>Chlorophyta</taxon>
        <taxon>core chlorophytes</taxon>
        <taxon>Ulvophyceae</taxon>
        <taxon>TCBD clade</taxon>
        <taxon>Bryopsidales</taxon>
        <taxon>Ostreobineae</taxon>
        <taxon>Ostreobiaceae</taxon>
        <taxon>Ostreobium</taxon>
    </lineage>
</organism>
<dbReference type="SMART" id="SM00220">
    <property type="entry name" value="S_TKc"/>
    <property type="match status" value="1"/>
</dbReference>
<dbReference type="Proteomes" id="UP000708148">
    <property type="component" value="Unassembled WGS sequence"/>
</dbReference>
<dbReference type="OrthoDB" id="1668230at2759"/>
<evidence type="ECO:0000256" key="5">
    <source>
        <dbReference type="ARBA" id="ARBA00022840"/>
    </source>
</evidence>
<keyword evidence="2" id="KW-0808">Transferase</keyword>
<evidence type="ECO:0000313" key="10">
    <source>
        <dbReference type="Proteomes" id="UP000708148"/>
    </source>
</evidence>
<dbReference type="InterPro" id="IPR000719">
    <property type="entry name" value="Prot_kinase_dom"/>
</dbReference>
<dbReference type="InterPro" id="IPR043504">
    <property type="entry name" value="Peptidase_S1_PA_chymotrypsin"/>
</dbReference>
<dbReference type="InterPro" id="IPR018114">
    <property type="entry name" value="TRYPSIN_HIS"/>
</dbReference>
<comment type="caution">
    <text evidence="9">The sequence shown here is derived from an EMBL/GenBank/DDBJ whole genome shotgun (WGS) entry which is preliminary data.</text>
</comment>
<dbReference type="InterPro" id="IPR001254">
    <property type="entry name" value="Trypsin_dom"/>
</dbReference>
<feature type="domain" description="Protein kinase" evidence="7">
    <location>
        <begin position="528"/>
        <end position="788"/>
    </location>
</feature>
<dbReference type="PROSITE" id="PS50240">
    <property type="entry name" value="TRYPSIN_DOM"/>
    <property type="match status" value="1"/>
</dbReference>
<keyword evidence="1" id="KW-0723">Serine/threonine-protein kinase</keyword>